<evidence type="ECO:0000256" key="4">
    <source>
        <dbReference type="ARBA" id="ARBA00012448"/>
    </source>
</evidence>
<feature type="signal peptide" evidence="14">
    <location>
        <begin position="1"/>
        <end position="25"/>
    </location>
</feature>
<evidence type="ECO:0000256" key="9">
    <source>
        <dbReference type="ARBA" id="ARBA00022960"/>
    </source>
</evidence>
<dbReference type="EC" id="3.4.16.4" evidence="4"/>
<evidence type="ECO:0000256" key="12">
    <source>
        <dbReference type="ARBA" id="ARBA00034000"/>
    </source>
</evidence>
<dbReference type="PANTHER" id="PTHR21581:SF6">
    <property type="entry name" value="TRAFFICKING PROTEIN PARTICLE COMPLEX SUBUNIT 12"/>
    <property type="match status" value="1"/>
</dbReference>
<evidence type="ECO:0000256" key="13">
    <source>
        <dbReference type="RuleBase" id="RU004016"/>
    </source>
</evidence>
<comment type="function">
    <text evidence="1">Removes C-terminal D-alanyl residues from sugar-peptide cell wall precursors.</text>
</comment>
<accession>A0ABT9XE29</accession>
<dbReference type="SUPFAM" id="SSF69189">
    <property type="entry name" value="Penicillin-binding protein associated domain"/>
    <property type="match status" value="1"/>
</dbReference>
<evidence type="ECO:0000256" key="7">
    <source>
        <dbReference type="ARBA" id="ARBA00022729"/>
    </source>
</evidence>
<dbReference type="Gene3D" id="3.40.710.10">
    <property type="entry name" value="DD-peptidase/beta-lactamase superfamily"/>
    <property type="match status" value="1"/>
</dbReference>
<proteinExistence type="inferred from homology"/>
<evidence type="ECO:0000256" key="3">
    <source>
        <dbReference type="ARBA" id="ARBA00007164"/>
    </source>
</evidence>
<evidence type="ECO:0000256" key="6">
    <source>
        <dbReference type="ARBA" id="ARBA00022670"/>
    </source>
</evidence>
<dbReference type="Proteomes" id="UP001232973">
    <property type="component" value="Unassembled WGS sequence"/>
</dbReference>
<keyword evidence="17" id="KW-1185">Reference proteome</keyword>
<organism evidence="16 17">
    <name type="scientific">Alicyclobacillus cycloheptanicus</name>
    <dbReference type="NCBI Taxonomy" id="1457"/>
    <lineage>
        <taxon>Bacteria</taxon>
        <taxon>Bacillati</taxon>
        <taxon>Bacillota</taxon>
        <taxon>Bacilli</taxon>
        <taxon>Bacillales</taxon>
        <taxon>Alicyclobacillaceae</taxon>
        <taxon>Alicyclobacillus</taxon>
    </lineage>
</organism>
<dbReference type="SMART" id="SM00936">
    <property type="entry name" value="PBP5_C"/>
    <property type="match status" value="1"/>
</dbReference>
<dbReference type="InterPro" id="IPR012907">
    <property type="entry name" value="Peptidase_S11_C"/>
</dbReference>
<keyword evidence="6" id="KW-0645">Protease</keyword>
<reference evidence="16 17" key="1">
    <citation type="submission" date="2023-07" db="EMBL/GenBank/DDBJ databases">
        <title>Genomic Encyclopedia of Type Strains, Phase IV (KMG-IV): sequencing the most valuable type-strain genomes for metagenomic binning, comparative biology and taxonomic classification.</title>
        <authorList>
            <person name="Goeker M."/>
        </authorList>
    </citation>
    <scope>NUCLEOTIDE SEQUENCE [LARGE SCALE GENOMIC DNA]</scope>
    <source>
        <strain evidence="16 17">DSM 4006</strain>
    </source>
</reference>
<evidence type="ECO:0000313" key="16">
    <source>
        <dbReference type="EMBL" id="MDQ0188432.1"/>
    </source>
</evidence>
<dbReference type="InterPro" id="IPR015956">
    <property type="entry name" value="Peniciliin-bd_prot_C_sf"/>
</dbReference>
<sequence>MGQTHKGLLTASMILTLLTASPVFAAEAPPPPASGSSDIEVQVHPGYTLSAAAAEHADTPAGLAKQARSAVLMDDATGKVLYEKDAHEKLPMASITKVMTLLLIMEALDDGRLKLTDPIKTSEYAASMGGSQIFLEPGETMSAQDMIKGIAVASANDACVAMAEHLSGSEENFVRQMNERAKELGMDDTHFVNCNGLPAPNHYSSAHDIAIMSRELLKHQEITKWTSVYSDYLRKDSDHPLWLVNTNKLVRFYDGADGLKTGYTAEAKYCLSATAKRNGFRVIAVVMGEPKPTVRNAEVSGMLNWAFSHYRSKVLYQEGQVIADNVRVTRGTPEKIPVVAGDTVGVVYKAGAHPAIRTKVELFQLSAPVKSGQRVGTLKVYEGEDLVSETPILAGTSVERAGFMQSVGRTMRDLITFGKGS</sequence>
<evidence type="ECO:0000256" key="11">
    <source>
        <dbReference type="ARBA" id="ARBA00023316"/>
    </source>
</evidence>
<evidence type="ECO:0000256" key="5">
    <source>
        <dbReference type="ARBA" id="ARBA00022645"/>
    </source>
</evidence>
<evidence type="ECO:0000256" key="1">
    <source>
        <dbReference type="ARBA" id="ARBA00003217"/>
    </source>
</evidence>
<dbReference type="Gene3D" id="2.60.410.10">
    <property type="entry name" value="D-Ala-D-Ala carboxypeptidase, C-terminal domain"/>
    <property type="match status" value="1"/>
</dbReference>
<feature type="chain" id="PRO_5046706377" description="serine-type D-Ala-D-Ala carboxypeptidase" evidence="14">
    <location>
        <begin position="26"/>
        <end position="421"/>
    </location>
</feature>
<keyword evidence="11" id="KW-0961">Cell wall biogenesis/degradation</keyword>
<dbReference type="Pfam" id="PF07943">
    <property type="entry name" value="PBP5_C"/>
    <property type="match status" value="1"/>
</dbReference>
<dbReference type="InterPro" id="IPR018044">
    <property type="entry name" value="Peptidase_S11"/>
</dbReference>
<dbReference type="GO" id="GO:0009002">
    <property type="term" value="F:serine-type D-Ala-D-Ala carboxypeptidase activity"/>
    <property type="evidence" value="ECO:0007669"/>
    <property type="project" value="UniProtKB-EC"/>
</dbReference>
<feature type="domain" description="Peptidase S11 D-Ala-D-Ala carboxypeptidase A C-terminal" evidence="15">
    <location>
        <begin position="310"/>
        <end position="400"/>
    </location>
</feature>
<comment type="catalytic activity">
    <reaction evidence="12">
        <text>Preferential cleavage: (Ac)2-L-Lys-D-Ala-|-D-Ala. Also transpeptidation of peptidyl-alanyl moieties that are N-acyl substituents of D-alanine.</text>
        <dbReference type="EC" id="3.4.16.4"/>
    </reaction>
</comment>
<dbReference type="EMBL" id="JAUSTP010000001">
    <property type="protein sequence ID" value="MDQ0188432.1"/>
    <property type="molecule type" value="Genomic_DNA"/>
</dbReference>
<keyword evidence="8 16" id="KW-0378">Hydrolase</keyword>
<protein>
    <recommendedName>
        <fullName evidence="4">serine-type D-Ala-D-Ala carboxypeptidase</fullName>
        <ecNumber evidence="4">3.4.16.4</ecNumber>
    </recommendedName>
</protein>
<dbReference type="RefSeq" id="WP_274455833.1">
    <property type="nucleotide sequence ID" value="NZ_CP067097.1"/>
</dbReference>
<evidence type="ECO:0000256" key="14">
    <source>
        <dbReference type="SAM" id="SignalP"/>
    </source>
</evidence>
<comment type="caution">
    <text evidence="16">The sequence shown here is derived from an EMBL/GenBank/DDBJ whole genome shotgun (WGS) entry which is preliminary data.</text>
</comment>
<evidence type="ECO:0000313" key="17">
    <source>
        <dbReference type="Proteomes" id="UP001232973"/>
    </source>
</evidence>
<keyword evidence="5 16" id="KW-0121">Carboxypeptidase</keyword>
<keyword evidence="9" id="KW-0133">Cell shape</keyword>
<gene>
    <name evidence="16" type="ORF">J2S03_000236</name>
</gene>
<evidence type="ECO:0000256" key="10">
    <source>
        <dbReference type="ARBA" id="ARBA00022984"/>
    </source>
</evidence>
<dbReference type="SUPFAM" id="SSF56601">
    <property type="entry name" value="beta-lactamase/transpeptidase-like"/>
    <property type="match status" value="1"/>
</dbReference>
<dbReference type="Pfam" id="PF00768">
    <property type="entry name" value="Peptidase_S11"/>
    <property type="match status" value="1"/>
</dbReference>
<evidence type="ECO:0000256" key="8">
    <source>
        <dbReference type="ARBA" id="ARBA00022801"/>
    </source>
</evidence>
<keyword evidence="7 14" id="KW-0732">Signal</keyword>
<dbReference type="InterPro" id="IPR012338">
    <property type="entry name" value="Beta-lactam/transpept-like"/>
</dbReference>
<dbReference type="InterPro" id="IPR001967">
    <property type="entry name" value="Peptidase_S11_N"/>
</dbReference>
<dbReference type="PRINTS" id="PR00725">
    <property type="entry name" value="DADACBPTASE1"/>
</dbReference>
<keyword evidence="10" id="KW-0573">Peptidoglycan synthesis</keyword>
<comment type="similarity">
    <text evidence="3 13">Belongs to the peptidase S11 family.</text>
</comment>
<dbReference type="PANTHER" id="PTHR21581">
    <property type="entry name" value="D-ALANYL-D-ALANINE CARBOXYPEPTIDASE"/>
    <property type="match status" value="1"/>
</dbReference>
<evidence type="ECO:0000256" key="2">
    <source>
        <dbReference type="ARBA" id="ARBA00004752"/>
    </source>
</evidence>
<comment type="pathway">
    <text evidence="2">Cell wall biogenesis; peptidoglycan biosynthesis.</text>
</comment>
<name>A0ABT9XE29_9BACL</name>
<evidence type="ECO:0000259" key="15">
    <source>
        <dbReference type="SMART" id="SM00936"/>
    </source>
</evidence>
<dbReference type="InterPro" id="IPR037167">
    <property type="entry name" value="Peptidase_S11_C_sf"/>
</dbReference>